<dbReference type="PANTHER" id="PTHR43433:SF1">
    <property type="entry name" value="BLL5160 PROTEIN"/>
    <property type="match status" value="1"/>
</dbReference>
<dbReference type="GO" id="GO:0016787">
    <property type="term" value="F:hydrolase activity"/>
    <property type="evidence" value="ECO:0007669"/>
    <property type="project" value="UniProtKB-KW"/>
</dbReference>
<evidence type="ECO:0000313" key="2">
    <source>
        <dbReference type="EMBL" id="RAI03083.1"/>
    </source>
</evidence>
<protein>
    <submittedName>
        <fullName evidence="2">Alpha/beta hydrolase</fullName>
    </submittedName>
</protein>
<evidence type="ECO:0000313" key="3">
    <source>
        <dbReference type="Proteomes" id="UP000249590"/>
    </source>
</evidence>
<dbReference type="InterPro" id="IPR000073">
    <property type="entry name" value="AB_hydrolase_1"/>
</dbReference>
<dbReference type="InterPro" id="IPR000639">
    <property type="entry name" value="Epox_hydrolase-like"/>
</dbReference>
<feature type="domain" description="AB hydrolase-1" evidence="1">
    <location>
        <begin position="23"/>
        <end position="279"/>
    </location>
</feature>
<accession>A0A8B2NUR1</accession>
<organism evidence="2 3">
    <name type="scientific">Acuticoccus sediminis</name>
    <dbReference type="NCBI Taxonomy" id="2184697"/>
    <lineage>
        <taxon>Bacteria</taxon>
        <taxon>Pseudomonadati</taxon>
        <taxon>Pseudomonadota</taxon>
        <taxon>Alphaproteobacteria</taxon>
        <taxon>Hyphomicrobiales</taxon>
        <taxon>Amorphaceae</taxon>
        <taxon>Acuticoccus</taxon>
    </lineage>
</organism>
<dbReference type="EMBL" id="QHHQ01000001">
    <property type="protein sequence ID" value="RAI03083.1"/>
    <property type="molecule type" value="Genomic_DNA"/>
</dbReference>
<dbReference type="RefSeq" id="WP_111341440.1">
    <property type="nucleotide sequence ID" value="NZ_QHHQ01000001.1"/>
</dbReference>
<sequence length="321" mass="35223">MPELVATDDVKLNYMQVGTGDDLVLLHGLGANLSFWYFGAARALAENRNVLMFDMRGHGRSSMPDHGYDLRTLAGDLAALLDHHGIERADIAGHSFGGIVALAFAILHPHRVKNLIIADSHVRGVQSATRLRDWPHWPTWRAVLEANGLEDPPSDDSIIDYKLLASLSQYTGAPGGGSAGGARAAMARPRKRIARAREMGEKGLNRWQTLLANTSAGKDFEDETLIDPDKIGELSVPTLLMFGKLSHCLPSADGLLTLMPDARLVVVPGAGHFFPLVKPAFFARVVELFLARQTAETPVRPRGRRRLREARRLRALTELRP</sequence>
<dbReference type="Gene3D" id="3.40.50.1820">
    <property type="entry name" value="alpha/beta hydrolase"/>
    <property type="match status" value="1"/>
</dbReference>
<dbReference type="Proteomes" id="UP000249590">
    <property type="component" value="Unassembled WGS sequence"/>
</dbReference>
<name>A0A8B2NUR1_9HYPH</name>
<evidence type="ECO:0000259" key="1">
    <source>
        <dbReference type="Pfam" id="PF00561"/>
    </source>
</evidence>
<dbReference type="SUPFAM" id="SSF53474">
    <property type="entry name" value="alpha/beta-Hydrolases"/>
    <property type="match status" value="1"/>
</dbReference>
<gene>
    <name evidence="2" type="ORF">DLJ53_00655</name>
</gene>
<proteinExistence type="predicted"/>
<dbReference type="Pfam" id="PF00561">
    <property type="entry name" value="Abhydrolase_1"/>
    <property type="match status" value="1"/>
</dbReference>
<dbReference type="PRINTS" id="PR00111">
    <property type="entry name" value="ABHYDROLASE"/>
</dbReference>
<reference evidence="2 3" key="1">
    <citation type="submission" date="2018-05" db="EMBL/GenBank/DDBJ databases">
        <title>Acuticoccus sediminis sp. nov., isolated from deep-sea sediment of Indian Ocean.</title>
        <authorList>
            <person name="Liu X."/>
            <person name="Lai Q."/>
            <person name="Du Y."/>
            <person name="Sun F."/>
            <person name="Zhang X."/>
            <person name="Wang S."/>
            <person name="Shao Z."/>
        </authorList>
    </citation>
    <scope>NUCLEOTIDE SEQUENCE [LARGE SCALE GENOMIC DNA]</scope>
    <source>
        <strain evidence="2 3">PTG4-2</strain>
    </source>
</reference>
<keyword evidence="3" id="KW-1185">Reference proteome</keyword>
<dbReference type="PANTHER" id="PTHR43433">
    <property type="entry name" value="HYDROLASE, ALPHA/BETA FOLD FAMILY PROTEIN"/>
    <property type="match status" value="1"/>
</dbReference>
<dbReference type="InterPro" id="IPR050471">
    <property type="entry name" value="AB_hydrolase"/>
</dbReference>
<dbReference type="AlphaFoldDB" id="A0A8B2NUR1"/>
<dbReference type="PRINTS" id="PR00412">
    <property type="entry name" value="EPOXHYDRLASE"/>
</dbReference>
<comment type="caution">
    <text evidence="2">The sequence shown here is derived from an EMBL/GenBank/DDBJ whole genome shotgun (WGS) entry which is preliminary data.</text>
</comment>
<keyword evidence="2" id="KW-0378">Hydrolase</keyword>
<dbReference type="OrthoDB" id="9796770at2"/>
<dbReference type="InterPro" id="IPR029058">
    <property type="entry name" value="AB_hydrolase_fold"/>
</dbReference>